<sequence>MLDPDKTVAPSATAPLSSTTRPLDTVALLVIFVCVVTWGFNQVAIKLTLPEIPPMMQGALRSAGAAIFVAIYMRIRGIPIFNRDGSLVAGMIVAVLFGIEFMLMYPALKWTTASRAAVFLYTMPFFVVIGARWFLPADTLRRSQWLGLLLSFAGILVAFGVPEAGADPRQWIGDLMVIGTAIGWAATVVIIKASVLSRVRPEKTMLYQLVVSALMMGAGALVLGERGAWPPSAFALGLMSYQAFWVVGVTFLAWVTLLYHYSASRLSAFTFLTPIFGVLAGHWVLGEPMTAAFAVAAALVAAGLILVNRPS</sequence>
<comment type="similarity">
    <text evidence="2">Belongs to the EamA transporter family.</text>
</comment>
<keyword evidence="3 6" id="KW-0812">Transmembrane</keyword>
<gene>
    <name evidence="8" type="primary">yijE_1</name>
    <name evidence="8" type="ORF">GJW-30_1_00427</name>
</gene>
<evidence type="ECO:0000313" key="8">
    <source>
        <dbReference type="EMBL" id="BAT57917.1"/>
    </source>
</evidence>
<dbReference type="PANTHER" id="PTHR32322">
    <property type="entry name" value="INNER MEMBRANE TRANSPORTER"/>
    <property type="match status" value="1"/>
</dbReference>
<accession>A0A0S3PPU2</accession>
<feature type="domain" description="EamA" evidence="7">
    <location>
        <begin position="172"/>
        <end position="308"/>
    </location>
</feature>
<feature type="transmembrane region" description="Helical" evidence="6">
    <location>
        <begin position="243"/>
        <end position="261"/>
    </location>
</feature>
<feature type="transmembrane region" description="Helical" evidence="6">
    <location>
        <begin position="268"/>
        <end position="285"/>
    </location>
</feature>
<feature type="transmembrane region" description="Helical" evidence="6">
    <location>
        <begin position="171"/>
        <end position="193"/>
    </location>
</feature>
<reference evidence="8 9" key="1">
    <citation type="submission" date="2015-08" db="EMBL/GenBank/DDBJ databases">
        <title>Investigation of the bacterial diversity of lava forest soil.</title>
        <authorList>
            <person name="Lee J.S."/>
        </authorList>
    </citation>
    <scope>NUCLEOTIDE SEQUENCE [LARGE SCALE GENOMIC DNA]</scope>
    <source>
        <strain evidence="8 9">GJW-30</strain>
    </source>
</reference>
<proteinExistence type="inferred from homology"/>
<feature type="transmembrane region" description="Helical" evidence="6">
    <location>
        <begin position="146"/>
        <end position="165"/>
    </location>
</feature>
<feature type="domain" description="EamA" evidence="7">
    <location>
        <begin position="27"/>
        <end position="158"/>
    </location>
</feature>
<feature type="transmembrane region" description="Helical" evidence="6">
    <location>
        <begin position="291"/>
        <end position="308"/>
    </location>
</feature>
<dbReference type="EMBL" id="AP014946">
    <property type="protein sequence ID" value="BAT57917.1"/>
    <property type="molecule type" value="Genomic_DNA"/>
</dbReference>
<feature type="transmembrane region" description="Helical" evidence="6">
    <location>
        <begin position="26"/>
        <end position="45"/>
    </location>
</feature>
<feature type="transmembrane region" description="Helical" evidence="6">
    <location>
        <begin position="205"/>
        <end position="223"/>
    </location>
</feature>
<protein>
    <submittedName>
        <fullName evidence="8">Putative inner membrane transporter yiJE</fullName>
    </submittedName>
</protein>
<keyword evidence="4 6" id="KW-1133">Transmembrane helix</keyword>
<evidence type="ECO:0000256" key="1">
    <source>
        <dbReference type="ARBA" id="ARBA00004141"/>
    </source>
</evidence>
<name>A0A0S3PPU2_9BRAD</name>
<dbReference type="SUPFAM" id="SSF103481">
    <property type="entry name" value="Multidrug resistance efflux transporter EmrE"/>
    <property type="match status" value="2"/>
</dbReference>
<evidence type="ECO:0000256" key="4">
    <source>
        <dbReference type="ARBA" id="ARBA00022989"/>
    </source>
</evidence>
<keyword evidence="9" id="KW-1185">Reference proteome</keyword>
<feature type="transmembrane region" description="Helical" evidence="6">
    <location>
        <begin position="114"/>
        <end position="134"/>
    </location>
</feature>
<evidence type="ECO:0000256" key="6">
    <source>
        <dbReference type="SAM" id="Phobius"/>
    </source>
</evidence>
<comment type="subcellular location">
    <subcellularLocation>
        <location evidence="1">Membrane</location>
        <topology evidence="1">Multi-pass membrane protein</topology>
    </subcellularLocation>
</comment>
<dbReference type="Proteomes" id="UP000236884">
    <property type="component" value="Chromosome"/>
</dbReference>
<dbReference type="AlphaFoldDB" id="A0A0S3PPU2"/>
<dbReference type="RefSeq" id="WP_096351075.1">
    <property type="nucleotide sequence ID" value="NZ_AP014946.1"/>
</dbReference>
<dbReference type="InterPro" id="IPR037185">
    <property type="entry name" value="EmrE-like"/>
</dbReference>
<dbReference type="InterPro" id="IPR050638">
    <property type="entry name" value="AA-Vitamin_Transporters"/>
</dbReference>
<organism evidence="8 9">
    <name type="scientific">Variibacter gotjawalensis</name>
    <dbReference type="NCBI Taxonomy" id="1333996"/>
    <lineage>
        <taxon>Bacteria</taxon>
        <taxon>Pseudomonadati</taxon>
        <taxon>Pseudomonadota</taxon>
        <taxon>Alphaproteobacteria</taxon>
        <taxon>Hyphomicrobiales</taxon>
        <taxon>Nitrobacteraceae</taxon>
        <taxon>Variibacter</taxon>
    </lineage>
</organism>
<dbReference type="InterPro" id="IPR000620">
    <property type="entry name" value="EamA_dom"/>
</dbReference>
<evidence type="ECO:0000256" key="3">
    <source>
        <dbReference type="ARBA" id="ARBA00022692"/>
    </source>
</evidence>
<evidence type="ECO:0000256" key="5">
    <source>
        <dbReference type="ARBA" id="ARBA00023136"/>
    </source>
</evidence>
<evidence type="ECO:0000313" key="9">
    <source>
        <dbReference type="Proteomes" id="UP000236884"/>
    </source>
</evidence>
<dbReference type="Pfam" id="PF00892">
    <property type="entry name" value="EamA"/>
    <property type="match status" value="2"/>
</dbReference>
<feature type="transmembrane region" description="Helical" evidence="6">
    <location>
        <begin position="57"/>
        <end position="75"/>
    </location>
</feature>
<feature type="transmembrane region" description="Helical" evidence="6">
    <location>
        <begin position="87"/>
        <end position="108"/>
    </location>
</feature>
<dbReference type="OrthoDB" id="184388at2"/>
<dbReference type="PANTHER" id="PTHR32322:SF2">
    <property type="entry name" value="EAMA DOMAIN-CONTAINING PROTEIN"/>
    <property type="match status" value="1"/>
</dbReference>
<dbReference type="GO" id="GO:0016020">
    <property type="term" value="C:membrane"/>
    <property type="evidence" value="ECO:0007669"/>
    <property type="project" value="UniProtKB-SubCell"/>
</dbReference>
<evidence type="ECO:0000256" key="2">
    <source>
        <dbReference type="ARBA" id="ARBA00007362"/>
    </source>
</evidence>
<evidence type="ECO:0000259" key="7">
    <source>
        <dbReference type="Pfam" id="PF00892"/>
    </source>
</evidence>
<dbReference type="KEGG" id="vgo:GJW-30_1_00427"/>
<keyword evidence="5 6" id="KW-0472">Membrane</keyword>